<comment type="caution">
    <text evidence="1">The sequence shown here is derived from an EMBL/GenBank/DDBJ whole genome shotgun (WGS) entry which is preliminary data.</text>
</comment>
<dbReference type="InterPro" id="IPR043733">
    <property type="entry name" value="DUF5677"/>
</dbReference>
<dbReference type="EMBL" id="BNAU01000001">
    <property type="protein sequence ID" value="GHE80092.1"/>
    <property type="molecule type" value="Genomic_DNA"/>
</dbReference>
<keyword evidence="2" id="KW-1185">Reference proteome</keyword>
<proteinExistence type="predicted"/>
<name>A0ABQ3IHD0_9PSEU</name>
<accession>A0ABQ3IHD0</accession>
<sequence length="397" mass="43979">MNEYLESWREHGDTSEASYVRFGGLEEILGTALSNTIHPKFDAVQKELLPVIRWFFGSNLRPEGYAIGNHAFNDFAELLTLLSTGLGRSAARAARALFEHGVHFCEVYSDLEAGMRYERHVSVSAQRQAKIRTGLDILSGRDHQVEARRLSNLGRDSLKDYRDALADYGHSFEKGWSATSLYDMSERHGKSHLYEVYRFLSEVTHGSAGGVLGTYRKMQGSGVHRTGLSLELSVLAYYHGVFFFREFIRDVMRIVEGVECGRLLGRLDDLLACWPDYRKILLAVDQSLWPSQPPASAIALVKAYETGVCRWYLYEPDLEFAFAADAPMDAGDLEAEAIMKARSTAGPASPSEGSHFVVATVPNITVTLKSGARPVPIRALLGIPDGAELPASVVDQI</sequence>
<evidence type="ECO:0000313" key="1">
    <source>
        <dbReference type="EMBL" id="GHE80092.1"/>
    </source>
</evidence>
<dbReference type="RefSeq" id="WP_191243070.1">
    <property type="nucleotide sequence ID" value="NZ_BNAU01000001.1"/>
</dbReference>
<dbReference type="Pfam" id="PF18928">
    <property type="entry name" value="DUF5677"/>
    <property type="match status" value="1"/>
</dbReference>
<dbReference type="Proteomes" id="UP000605897">
    <property type="component" value="Unassembled WGS sequence"/>
</dbReference>
<protein>
    <submittedName>
        <fullName evidence="1">Uncharacterized protein</fullName>
    </submittedName>
</protein>
<gene>
    <name evidence="1" type="ORF">GCM10017786_07660</name>
</gene>
<evidence type="ECO:0000313" key="2">
    <source>
        <dbReference type="Proteomes" id="UP000605897"/>
    </source>
</evidence>
<organism evidence="1 2">
    <name type="scientific">Amycolatopsis deserti</name>
    <dbReference type="NCBI Taxonomy" id="185696"/>
    <lineage>
        <taxon>Bacteria</taxon>
        <taxon>Bacillati</taxon>
        <taxon>Actinomycetota</taxon>
        <taxon>Actinomycetes</taxon>
        <taxon>Pseudonocardiales</taxon>
        <taxon>Pseudonocardiaceae</taxon>
        <taxon>Amycolatopsis</taxon>
    </lineage>
</organism>
<reference evidence="2" key="1">
    <citation type="journal article" date="2019" name="Int. J. Syst. Evol. Microbiol.">
        <title>The Global Catalogue of Microorganisms (GCM) 10K type strain sequencing project: providing services to taxonomists for standard genome sequencing and annotation.</title>
        <authorList>
            <consortium name="The Broad Institute Genomics Platform"/>
            <consortium name="The Broad Institute Genome Sequencing Center for Infectious Disease"/>
            <person name="Wu L."/>
            <person name="Ma J."/>
        </authorList>
    </citation>
    <scope>NUCLEOTIDE SEQUENCE [LARGE SCALE GENOMIC DNA]</scope>
    <source>
        <strain evidence="2">CGMCC 4.7677</strain>
    </source>
</reference>